<dbReference type="CDD" id="cd05374">
    <property type="entry name" value="17beta-HSD-like_SDR_c"/>
    <property type="match status" value="1"/>
</dbReference>
<dbReference type="GO" id="GO:0016491">
    <property type="term" value="F:oxidoreductase activity"/>
    <property type="evidence" value="ECO:0007669"/>
    <property type="project" value="UniProtKB-KW"/>
</dbReference>
<dbReference type="AlphaFoldDB" id="A0A8H4QNL8"/>
<reference evidence="5 6" key="1">
    <citation type="submission" date="2019-12" db="EMBL/GenBank/DDBJ databases">
        <authorList>
            <person name="Floudas D."/>
            <person name="Bentzer J."/>
            <person name="Ahren D."/>
            <person name="Johansson T."/>
            <person name="Persson P."/>
            <person name="Tunlid A."/>
        </authorList>
    </citation>
    <scope>NUCLEOTIDE SEQUENCE [LARGE SCALE GENOMIC DNA]</scope>
    <source>
        <strain evidence="5 6">CBS 102.39</strain>
    </source>
</reference>
<gene>
    <name evidence="5" type="ORF">D9613_003427</name>
</gene>
<dbReference type="Gene3D" id="3.40.50.720">
    <property type="entry name" value="NAD(P)-binding Rossmann-like Domain"/>
    <property type="match status" value="1"/>
</dbReference>
<dbReference type="Pfam" id="PF07047">
    <property type="entry name" value="OPA3"/>
    <property type="match status" value="1"/>
</dbReference>
<dbReference type="SUPFAM" id="SSF51735">
    <property type="entry name" value="NAD(P)-binding Rossmann-fold domains"/>
    <property type="match status" value="1"/>
</dbReference>
<evidence type="ECO:0008006" key="7">
    <source>
        <dbReference type="Google" id="ProtNLM"/>
    </source>
</evidence>
<organism evidence="5 6">
    <name type="scientific">Agrocybe pediades</name>
    <dbReference type="NCBI Taxonomy" id="84607"/>
    <lineage>
        <taxon>Eukaryota</taxon>
        <taxon>Fungi</taxon>
        <taxon>Dikarya</taxon>
        <taxon>Basidiomycota</taxon>
        <taxon>Agaricomycotina</taxon>
        <taxon>Agaricomycetes</taxon>
        <taxon>Agaricomycetidae</taxon>
        <taxon>Agaricales</taxon>
        <taxon>Agaricineae</taxon>
        <taxon>Strophariaceae</taxon>
        <taxon>Agrocybe</taxon>
    </lineage>
</organism>
<evidence type="ECO:0000256" key="2">
    <source>
        <dbReference type="ARBA" id="ARBA00022857"/>
    </source>
</evidence>
<feature type="region of interest" description="Disordered" evidence="4">
    <location>
        <begin position="336"/>
        <end position="361"/>
    </location>
</feature>
<comment type="caution">
    <text evidence="5">The sequence shown here is derived from an EMBL/GenBank/DDBJ whole genome shotgun (WGS) entry which is preliminary data.</text>
</comment>
<dbReference type="InterPro" id="IPR010754">
    <property type="entry name" value="OPA3-like"/>
</dbReference>
<dbReference type="Proteomes" id="UP000521872">
    <property type="component" value="Unassembled WGS sequence"/>
</dbReference>
<keyword evidence="3" id="KW-0560">Oxidoreductase</keyword>
<feature type="compositionally biased region" description="Basic and acidic residues" evidence="4">
    <location>
        <begin position="349"/>
        <end position="359"/>
    </location>
</feature>
<comment type="similarity">
    <text evidence="1">Belongs to the short-chain dehydrogenases/reductases (SDR) family.</text>
</comment>
<feature type="region of interest" description="Disordered" evidence="4">
    <location>
        <begin position="571"/>
        <end position="614"/>
    </location>
</feature>
<dbReference type="PANTHER" id="PTHR43976:SF16">
    <property type="entry name" value="SHORT-CHAIN DEHYDROGENASE_REDUCTASE FAMILY PROTEIN"/>
    <property type="match status" value="1"/>
</dbReference>
<dbReference type="PRINTS" id="PR00081">
    <property type="entry name" value="GDHRDH"/>
</dbReference>
<dbReference type="EMBL" id="JAACJL010000044">
    <property type="protein sequence ID" value="KAF4614477.1"/>
    <property type="molecule type" value="Genomic_DNA"/>
</dbReference>
<dbReference type="InterPro" id="IPR020904">
    <property type="entry name" value="Sc_DH/Rdtase_CS"/>
</dbReference>
<evidence type="ECO:0000313" key="6">
    <source>
        <dbReference type="Proteomes" id="UP000521872"/>
    </source>
</evidence>
<dbReference type="InterPro" id="IPR051911">
    <property type="entry name" value="SDR_oxidoreductase"/>
</dbReference>
<name>A0A8H4QNL8_9AGAR</name>
<dbReference type="PANTHER" id="PTHR43976">
    <property type="entry name" value="SHORT CHAIN DEHYDROGENASE"/>
    <property type="match status" value="1"/>
</dbReference>
<sequence>MTYTWLVTGASSGFGRAVTEAALKRGDNVIATLRKPSDLDGLVASAPSAQLLVVKCDVSSESDIANAFAQGLAKYKIIDLVFNNAGYGICAEAESTPNDAARKMFDVNFWGAANVSREAVRVFREVNGKEKGGWLLNVSSGAGLMGLPASAYYCASKFALEGFTESLAQELDPAWNIKITLLELGAFRTKAHSSNYVKFPAIPAYTNGNLPSQFIRKFFEDVNNIPGDVYKAADRIIEVTQLKDKEGAKIPLHWCIAKDNIANSKQRLLGVVAEFDEFESWSDNLLLTDEPKVLEIGKTWRPKMLFELDQNSTLVIQCYSLLAAGLCRNVRFEEKNKTDDGGQCNRKRPSADRREDHRQGQTHAPEWLPILLRRRAHLPSFALLTAIEREIFQLTTNVITLAKPISSRIKEQVRQHERFRGFCISLAQWMYRSEVKLRTNVLGEPARAHVRPLSEAKAIENGANFLAEGFLFTVAAGLIIGETWRNSRNQTKRRDSVDDQLEDLGSRVTELTTRVDNLIEKWGNEHEAERQRNDELARILERVVEIGLRGGWAEFQDTPLQLPRIQLAPHLRGNSQSESDVQNTANISPTPSSDSNSLGTTSASIEDQTRTTES</sequence>
<dbReference type="PROSITE" id="PS00061">
    <property type="entry name" value="ADH_SHORT"/>
    <property type="match status" value="1"/>
</dbReference>
<proteinExistence type="inferred from homology"/>
<protein>
    <recommendedName>
        <fullName evidence="7">NAD(P)-binding protein</fullName>
    </recommendedName>
</protein>
<dbReference type="InterPro" id="IPR002347">
    <property type="entry name" value="SDR_fam"/>
</dbReference>
<evidence type="ECO:0000256" key="4">
    <source>
        <dbReference type="SAM" id="MobiDB-lite"/>
    </source>
</evidence>
<evidence type="ECO:0000256" key="3">
    <source>
        <dbReference type="ARBA" id="ARBA00023002"/>
    </source>
</evidence>
<dbReference type="Pfam" id="PF00106">
    <property type="entry name" value="adh_short"/>
    <property type="match status" value="1"/>
</dbReference>
<keyword evidence="6" id="KW-1185">Reference proteome</keyword>
<feature type="compositionally biased region" description="Polar residues" evidence="4">
    <location>
        <begin position="573"/>
        <end position="606"/>
    </location>
</feature>
<evidence type="ECO:0000313" key="5">
    <source>
        <dbReference type="EMBL" id="KAF4614477.1"/>
    </source>
</evidence>
<evidence type="ECO:0000256" key="1">
    <source>
        <dbReference type="ARBA" id="ARBA00006484"/>
    </source>
</evidence>
<accession>A0A8H4QNL8</accession>
<dbReference type="InterPro" id="IPR036291">
    <property type="entry name" value="NAD(P)-bd_dom_sf"/>
</dbReference>
<keyword evidence="2" id="KW-0521">NADP</keyword>
<dbReference type="PRINTS" id="PR00080">
    <property type="entry name" value="SDRFAMILY"/>
</dbReference>